<accession>A0AAV8UPJ1</accession>
<dbReference type="EMBL" id="JAMWBK010000008">
    <property type="protein sequence ID" value="KAJ8903052.1"/>
    <property type="molecule type" value="Genomic_DNA"/>
</dbReference>
<dbReference type="Gene3D" id="3.40.50.1820">
    <property type="entry name" value="alpha/beta hydrolase"/>
    <property type="match status" value="1"/>
</dbReference>
<keyword evidence="1" id="KW-1133">Transmembrane helix</keyword>
<dbReference type="InterPro" id="IPR029058">
    <property type="entry name" value="AB_hydrolase_fold"/>
</dbReference>
<organism evidence="3 4">
    <name type="scientific">Rhodosorus marinus</name>
    <dbReference type="NCBI Taxonomy" id="101924"/>
    <lineage>
        <taxon>Eukaryota</taxon>
        <taxon>Rhodophyta</taxon>
        <taxon>Stylonematophyceae</taxon>
        <taxon>Stylonematales</taxon>
        <taxon>Stylonemataceae</taxon>
        <taxon>Rhodosorus</taxon>
    </lineage>
</organism>
<protein>
    <recommendedName>
        <fullName evidence="2">AB hydrolase-1 domain-containing protein</fullName>
    </recommendedName>
</protein>
<proteinExistence type="predicted"/>
<dbReference type="AlphaFoldDB" id="A0AAV8UPJ1"/>
<gene>
    <name evidence="3" type="ORF">NDN08_006367</name>
</gene>
<evidence type="ECO:0000313" key="4">
    <source>
        <dbReference type="Proteomes" id="UP001157974"/>
    </source>
</evidence>
<evidence type="ECO:0000256" key="1">
    <source>
        <dbReference type="SAM" id="Phobius"/>
    </source>
</evidence>
<evidence type="ECO:0000259" key="2">
    <source>
        <dbReference type="Pfam" id="PF12697"/>
    </source>
</evidence>
<dbReference type="Pfam" id="PF12697">
    <property type="entry name" value="Abhydrolase_6"/>
    <property type="match status" value="1"/>
</dbReference>
<name>A0AAV8UPJ1_9RHOD</name>
<comment type="caution">
    <text evidence="3">The sequence shown here is derived from an EMBL/GenBank/DDBJ whole genome shotgun (WGS) entry which is preliminary data.</text>
</comment>
<dbReference type="Proteomes" id="UP001157974">
    <property type="component" value="Unassembled WGS sequence"/>
</dbReference>
<evidence type="ECO:0000313" key="3">
    <source>
        <dbReference type="EMBL" id="KAJ8903052.1"/>
    </source>
</evidence>
<keyword evidence="1" id="KW-0472">Membrane</keyword>
<keyword evidence="1" id="KW-0812">Transmembrane</keyword>
<feature type="domain" description="AB hydrolase-1" evidence="2">
    <location>
        <begin position="105"/>
        <end position="232"/>
    </location>
</feature>
<feature type="transmembrane region" description="Helical" evidence="1">
    <location>
        <begin position="33"/>
        <end position="51"/>
    </location>
</feature>
<keyword evidence="4" id="KW-1185">Reference proteome</keyword>
<dbReference type="InterPro" id="IPR000073">
    <property type="entry name" value="AB_hydrolase_1"/>
</dbReference>
<reference evidence="3 4" key="1">
    <citation type="journal article" date="2023" name="Nat. Commun.">
        <title>Origin of minicircular mitochondrial genomes in red algae.</title>
        <authorList>
            <person name="Lee Y."/>
            <person name="Cho C.H."/>
            <person name="Lee Y.M."/>
            <person name="Park S.I."/>
            <person name="Yang J.H."/>
            <person name="West J.A."/>
            <person name="Bhattacharya D."/>
            <person name="Yoon H.S."/>
        </authorList>
    </citation>
    <scope>NUCLEOTIDE SEQUENCE [LARGE SCALE GENOMIC DNA]</scope>
    <source>
        <strain evidence="3 4">CCMP1338</strain>
        <tissue evidence="3">Whole cell</tissue>
    </source>
</reference>
<sequence length="291" mass="32741">MANSTAFMAVENGEGVQTKTTVLRREVWYKSQWAVVLAIVLLVFAVFSLALPRMRQGMESVITVVEDIEAPSFDKNKLESNVIEFRYGTIHYLYHKKPESKVSIIALHGPGETQSAEHWFKNLGLFDKMGSFYLMDLPGFGNSTASDTALHIPAYTGAQTISILMDEEGISEDPNQKIVIVARSWGAQVVMTFLSKNKKIVDRKPYLILISPTPSLRKIHESLRAKLKSFEGILVFSGEDPYFPRSYIEVIRSYFPNLNLEILGGSSAHQPETEYPGIFAKLVLDSWKRMA</sequence>
<dbReference type="SUPFAM" id="SSF53474">
    <property type="entry name" value="alpha/beta-Hydrolases"/>
    <property type="match status" value="1"/>
</dbReference>